<dbReference type="RefSeq" id="WP_047264462.1">
    <property type="nucleotide sequence ID" value="NZ_CP004021.1"/>
</dbReference>
<dbReference type="Proteomes" id="UP000035503">
    <property type="component" value="Chromosome"/>
</dbReference>
<dbReference type="SUPFAM" id="SSF54373">
    <property type="entry name" value="FAD-linked reductases, C-terminal domain"/>
    <property type="match status" value="1"/>
</dbReference>
<keyword evidence="2 4" id="KW-0503">Monooxygenase</keyword>
<dbReference type="GO" id="GO:0004497">
    <property type="term" value="F:monooxygenase activity"/>
    <property type="evidence" value="ECO:0007669"/>
    <property type="project" value="UniProtKB-KW"/>
</dbReference>
<reference evidence="4 5" key="1">
    <citation type="journal article" date="2015" name="Genome Announc.">
        <title>Complete Genome Sequence of 'Candidatus Liberibacter africanus,' a Bacterium Associated with Citrus Huanglongbing.</title>
        <authorList>
            <person name="Lin H."/>
            <person name="Pietersen G."/>
            <person name="Han C."/>
            <person name="Read D.A."/>
            <person name="Lou B."/>
            <person name="Gupta G."/>
            <person name="Civerolo E.L."/>
        </authorList>
    </citation>
    <scope>NUCLEOTIDE SEQUENCE [LARGE SCALE GENOMIC DNA]</scope>
    <source>
        <strain evidence="4 5">PTSAPSY</strain>
    </source>
</reference>
<keyword evidence="5" id="KW-1185">Reference proteome</keyword>
<evidence type="ECO:0000259" key="3">
    <source>
        <dbReference type="Pfam" id="PF01494"/>
    </source>
</evidence>
<protein>
    <submittedName>
        <fullName evidence="4">Monooxygenase FAD-binding protein</fullName>
    </submittedName>
</protein>
<evidence type="ECO:0000256" key="1">
    <source>
        <dbReference type="ARBA" id="ARBA00023002"/>
    </source>
</evidence>
<dbReference type="KEGG" id="lau:G293_04365"/>
<dbReference type="OrthoDB" id="4230779at2"/>
<dbReference type="PANTHER" id="PTHR13789:SF309">
    <property type="entry name" value="PUTATIVE (AFU_ORTHOLOGUE AFUA_6G14510)-RELATED"/>
    <property type="match status" value="1"/>
</dbReference>
<proteinExistence type="predicted"/>
<evidence type="ECO:0000313" key="4">
    <source>
        <dbReference type="EMBL" id="AKK20492.1"/>
    </source>
</evidence>
<dbReference type="InterPro" id="IPR036188">
    <property type="entry name" value="FAD/NAD-bd_sf"/>
</dbReference>
<dbReference type="InterPro" id="IPR002938">
    <property type="entry name" value="FAD-bd"/>
</dbReference>
<dbReference type="GO" id="GO:0071949">
    <property type="term" value="F:FAD binding"/>
    <property type="evidence" value="ECO:0007669"/>
    <property type="project" value="InterPro"/>
</dbReference>
<dbReference type="SUPFAM" id="SSF51905">
    <property type="entry name" value="FAD/NAD(P)-binding domain"/>
    <property type="match status" value="1"/>
</dbReference>
<sequence length="393" mass="45121">MSPKEFCHLKDPPFVAIVGAGISGLTLANSLASCGIQSCVFEKRDQWYDRGFGIQISPNASRILKKIGVLDQLEDVWIEPKDFVFRSGSSLKELSRFSCKDYSRNNWGGVYGVVKRNTLHNILLKNLQKQSLAKLHLSTRINHLNCTQISNIHNKKPDLIVGADGLNSSIRQYVDQKPITFSGHVALRCLISQNDAPEFIDLQSVNVFFGPDSHLVTYPLREDNTINMVFISDKHTLNDISLFKKTANKKWFLKHLTNWHDEIIQLILKTNNAHIYPLFECICKRWHNNKDTVLIGDAAHTFLPFTAQGANIAIEDSYVLSRLISTKTISQAIVTYQKTRTARVKRIYYRKKLNQLFFHMHKPASLFRDTYLRLGINKPLHQSLDWIYKYNCI</sequence>
<dbReference type="STRING" id="1277257.G293_04365"/>
<dbReference type="PRINTS" id="PR00420">
    <property type="entry name" value="RNGMNOXGNASE"/>
</dbReference>
<dbReference type="PATRIC" id="fig|1277257.4.peg.943"/>
<organism evidence="4 5">
    <name type="scientific">Candidatus Liberibacter africanus PTSAPSY</name>
    <dbReference type="NCBI Taxonomy" id="1277257"/>
    <lineage>
        <taxon>Bacteria</taxon>
        <taxon>Pseudomonadati</taxon>
        <taxon>Pseudomonadota</taxon>
        <taxon>Alphaproteobacteria</taxon>
        <taxon>Hyphomicrobiales</taxon>
        <taxon>Rhizobiaceae</taxon>
        <taxon>Liberibacter</taxon>
    </lineage>
</organism>
<name>A0A0G3I9N3_LIBAF</name>
<evidence type="ECO:0000256" key="2">
    <source>
        <dbReference type="ARBA" id="ARBA00023033"/>
    </source>
</evidence>
<dbReference type="PROSITE" id="PS51257">
    <property type="entry name" value="PROKAR_LIPOPROTEIN"/>
    <property type="match status" value="1"/>
</dbReference>
<evidence type="ECO:0000313" key="5">
    <source>
        <dbReference type="Proteomes" id="UP000035503"/>
    </source>
</evidence>
<feature type="domain" description="FAD-binding" evidence="3">
    <location>
        <begin position="15"/>
        <end position="347"/>
    </location>
</feature>
<dbReference type="EMBL" id="CP004021">
    <property type="protein sequence ID" value="AKK20492.1"/>
    <property type="molecule type" value="Genomic_DNA"/>
</dbReference>
<accession>A0A0G3I9N3</accession>
<dbReference type="Pfam" id="PF01494">
    <property type="entry name" value="FAD_binding_3"/>
    <property type="match status" value="1"/>
</dbReference>
<dbReference type="Gene3D" id="3.50.50.60">
    <property type="entry name" value="FAD/NAD(P)-binding domain"/>
    <property type="match status" value="1"/>
</dbReference>
<keyword evidence="1" id="KW-0560">Oxidoreductase</keyword>
<dbReference type="InterPro" id="IPR050493">
    <property type="entry name" value="FAD-dep_Monooxygenase_BioMet"/>
</dbReference>
<dbReference type="PANTHER" id="PTHR13789">
    <property type="entry name" value="MONOOXYGENASE"/>
    <property type="match status" value="1"/>
</dbReference>
<gene>
    <name evidence="4" type="ORF">G293_04365</name>
</gene>
<dbReference type="AlphaFoldDB" id="A0A0G3I9N3"/>